<dbReference type="Proteomes" id="UP000315201">
    <property type="component" value="Chromosome"/>
</dbReference>
<evidence type="ECO:0000256" key="3">
    <source>
        <dbReference type="ARBA" id="ARBA00022679"/>
    </source>
</evidence>
<dbReference type="GO" id="GO:0005737">
    <property type="term" value="C:cytoplasm"/>
    <property type="evidence" value="ECO:0007669"/>
    <property type="project" value="UniProtKB-ARBA"/>
</dbReference>
<evidence type="ECO:0000256" key="1">
    <source>
        <dbReference type="ARBA" id="ARBA00007228"/>
    </source>
</evidence>
<evidence type="ECO:0000313" key="6">
    <source>
        <dbReference type="Proteomes" id="UP000315201"/>
    </source>
</evidence>
<dbReference type="Pfam" id="PF00588">
    <property type="entry name" value="SpoU_methylase"/>
    <property type="match status" value="1"/>
</dbReference>
<feature type="domain" description="RNA 2-O ribose methyltransferase substrate binding" evidence="4">
    <location>
        <begin position="30"/>
        <end position="91"/>
    </location>
</feature>
<dbReference type="EMBL" id="CP041147">
    <property type="protein sequence ID" value="QDF65206.1"/>
    <property type="molecule type" value="Genomic_DNA"/>
</dbReference>
<dbReference type="GO" id="GO:0006396">
    <property type="term" value="P:RNA processing"/>
    <property type="evidence" value="ECO:0007669"/>
    <property type="project" value="InterPro"/>
</dbReference>
<dbReference type="GO" id="GO:0008173">
    <property type="term" value="F:RNA methyltransferase activity"/>
    <property type="evidence" value="ECO:0007669"/>
    <property type="project" value="InterPro"/>
</dbReference>
<dbReference type="InterPro" id="IPR029028">
    <property type="entry name" value="Alpha/beta_knot_MTases"/>
</dbReference>
<dbReference type="RefSeq" id="WP_208664750.1">
    <property type="nucleotide sequence ID" value="NZ_CP041147.1"/>
</dbReference>
<dbReference type="Gene3D" id="3.40.1280.10">
    <property type="match status" value="1"/>
</dbReference>
<dbReference type="InterPro" id="IPR029064">
    <property type="entry name" value="Ribosomal_eL30-like_sf"/>
</dbReference>
<proteinExistence type="inferred from homology"/>
<dbReference type="AlphaFoldDB" id="A0A4Y6I6G9"/>
<dbReference type="CDD" id="cd18095">
    <property type="entry name" value="SpoU-like_rRNA-MTase"/>
    <property type="match status" value="1"/>
</dbReference>
<name>A0A4Y6I6G9_9MOLU</name>
<organism evidence="5 6">
    <name type="scientific">Mycoplasma nasistruthionis</name>
    <dbReference type="NCBI Taxonomy" id="353852"/>
    <lineage>
        <taxon>Bacteria</taxon>
        <taxon>Bacillati</taxon>
        <taxon>Mycoplasmatota</taxon>
        <taxon>Mollicutes</taxon>
        <taxon>Mycoplasmataceae</taxon>
        <taxon>Mycoplasma</taxon>
    </lineage>
</organism>
<dbReference type="InterPro" id="IPR001537">
    <property type="entry name" value="SpoU_MeTrfase"/>
</dbReference>
<dbReference type="PANTHER" id="PTHR43191">
    <property type="entry name" value="RRNA METHYLTRANSFERASE 3"/>
    <property type="match status" value="1"/>
</dbReference>
<dbReference type="SUPFAM" id="SSF75217">
    <property type="entry name" value="alpha/beta knot"/>
    <property type="match status" value="1"/>
</dbReference>
<dbReference type="InterPro" id="IPR053888">
    <property type="entry name" value="MRM3-like_sub_bind"/>
</dbReference>
<dbReference type="Gene3D" id="3.30.1330.30">
    <property type="match status" value="1"/>
</dbReference>
<evidence type="ECO:0000313" key="5">
    <source>
        <dbReference type="EMBL" id="QDF65206.1"/>
    </source>
</evidence>
<reference evidence="5 6" key="1">
    <citation type="submission" date="2019-06" db="EMBL/GenBank/DDBJ databases">
        <title>Mycoplasma nasistruthionis sp. nov. str Ms03.</title>
        <authorList>
            <person name="Botes A."/>
        </authorList>
    </citation>
    <scope>NUCLEOTIDE SEQUENCE [LARGE SCALE GENOMIC DNA]</scope>
    <source>
        <strain evidence="5 6">Ms03</strain>
    </source>
</reference>
<dbReference type="InterPro" id="IPR051259">
    <property type="entry name" value="rRNA_Methyltransferase"/>
</dbReference>
<dbReference type="GO" id="GO:0032259">
    <property type="term" value="P:methylation"/>
    <property type="evidence" value="ECO:0007669"/>
    <property type="project" value="UniProtKB-KW"/>
</dbReference>
<protein>
    <submittedName>
        <fullName evidence="5">RNA methyltransferase</fullName>
    </submittedName>
</protein>
<dbReference type="InterPro" id="IPR029026">
    <property type="entry name" value="tRNA_m1G_MTases_N"/>
</dbReference>
<comment type="similarity">
    <text evidence="1">Belongs to the class IV-like SAM-binding methyltransferase superfamily. RNA methyltransferase TrmH family.</text>
</comment>
<dbReference type="PANTHER" id="PTHR43191:SF2">
    <property type="entry name" value="RRNA METHYLTRANSFERASE 3, MITOCHONDRIAL"/>
    <property type="match status" value="1"/>
</dbReference>
<dbReference type="SMART" id="SM00967">
    <property type="entry name" value="SpoU_sub_bind"/>
    <property type="match status" value="1"/>
</dbReference>
<dbReference type="InterPro" id="IPR013123">
    <property type="entry name" value="SpoU_subst-bd"/>
</dbReference>
<accession>A0A4Y6I6G9</accession>
<keyword evidence="6" id="KW-1185">Reference proteome</keyword>
<evidence type="ECO:0000259" key="4">
    <source>
        <dbReference type="SMART" id="SM00967"/>
    </source>
</evidence>
<dbReference type="Pfam" id="PF22435">
    <property type="entry name" value="MRM3-like_sub_bind"/>
    <property type="match status" value="1"/>
</dbReference>
<dbReference type="GO" id="GO:0003723">
    <property type="term" value="F:RNA binding"/>
    <property type="evidence" value="ECO:0007669"/>
    <property type="project" value="InterPro"/>
</dbReference>
<gene>
    <name evidence="5" type="ORF">FIV53_02830</name>
</gene>
<evidence type="ECO:0000256" key="2">
    <source>
        <dbReference type="ARBA" id="ARBA00022603"/>
    </source>
</evidence>
<keyword evidence="3 5" id="KW-0808">Transferase</keyword>
<dbReference type="SUPFAM" id="SSF55315">
    <property type="entry name" value="L30e-like"/>
    <property type="match status" value="1"/>
</dbReference>
<keyword evidence="2 5" id="KW-0489">Methyltransferase</keyword>
<sequence length="243" mass="27204">MTILSKNNQKIKDLIKLKDKKYRDKSKLFLVEGYHLVNEAKEKGILVETLELIDKNKFDNSIQVSPEILASLTDTKTPQGIVGVCKISENNSDIGSKVLVLDNLQDPGNVGTIIRTAKAFGFNDIIISNFDYFNPKVIRSSQGAFFKTNLYKTNNTRHELINLKSQGYTIYSTILNTNAKQLNSVVVDDKKLVIVVGNEGNGISKEVQEVSDFGLYIPIEFESLNVAVATGIVLNHFYNDKKR</sequence>